<keyword evidence="4 12" id="KW-0548">Nucleotidyltransferase</keyword>
<dbReference type="GO" id="GO:0003899">
    <property type="term" value="F:DNA-directed RNA polymerase activity"/>
    <property type="evidence" value="ECO:0007669"/>
    <property type="project" value="UniProtKB-UniRule"/>
</dbReference>
<evidence type="ECO:0000259" key="16">
    <source>
        <dbReference type="PROSITE" id="PS50880"/>
    </source>
</evidence>
<comment type="similarity">
    <text evidence="12 13">Belongs to the DnaG primase family.</text>
</comment>
<dbReference type="Gene3D" id="3.40.1360.10">
    <property type="match status" value="1"/>
</dbReference>
<evidence type="ECO:0000256" key="15">
    <source>
        <dbReference type="SAM" id="MobiDB-lite"/>
    </source>
</evidence>
<evidence type="ECO:0000256" key="3">
    <source>
        <dbReference type="ARBA" id="ARBA00022679"/>
    </source>
</evidence>
<dbReference type="GO" id="GO:0006269">
    <property type="term" value="P:DNA replication, synthesis of primer"/>
    <property type="evidence" value="ECO:0007669"/>
    <property type="project" value="UniProtKB-UniRule"/>
</dbReference>
<keyword evidence="18" id="KW-1185">Reference proteome</keyword>
<dbReference type="GO" id="GO:1990077">
    <property type="term" value="C:primosome complex"/>
    <property type="evidence" value="ECO:0007669"/>
    <property type="project" value="UniProtKB-KW"/>
</dbReference>
<keyword evidence="8 12" id="KW-0862">Zinc</keyword>
<feature type="domain" description="Toprim" evidence="16">
    <location>
        <begin position="262"/>
        <end position="344"/>
    </location>
</feature>
<keyword evidence="5 12" id="KW-0235">DNA replication</keyword>
<keyword evidence="10 12" id="KW-0238">DNA-binding</keyword>
<comment type="subunit">
    <text evidence="12">Monomer. Interacts with DnaB.</text>
</comment>
<evidence type="ECO:0000313" key="18">
    <source>
        <dbReference type="Proteomes" id="UP000326554"/>
    </source>
</evidence>
<comment type="catalytic activity">
    <reaction evidence="12">
        <text>ssDNA + n NTP = ssDNA/pppN(pN)n-1 hybrid + (n-1) diphosphate.</text>
        <dbReference type="EC" id="2.7.7.101"/>
    </reaction>
</comment>
<keyword evidence="2 12" id="KW-0639">Primosome</keyword>
<evidence type="ECO:0000256" key="12">
    <source>
        <dbReference type="HAMAP-Rule" id="MF_00974"/>
    </source>
</evidence>
<evidence type="ECO:0000256" key="8">
    <source>
        <dbReference type="ARBA" id="ARBA00022833"/>
    </source>
</evidence>
<evidence type="ECO:0000256" key="6">
    <source>
        <dbReference type="ARBA" id="ARBA00022723"/>
    </source>
</evidence>
<dbReference type="InterPro" id="IPR050219">
    <property type="entry name" value="DnaG_primase"/>
</dbReference>
<evidence type="ECO:0000256" key="2">
    <source>
        <dbReference type="ARBA" id="ARBA00022515"/>
    </source>
</evidence>
<dbReference type="Pfam" id="PF01807">
    <property type="entry name" value="Zn_ribbon_DnaG"/>
    <property type="match status" value="1"/>
</dbReference>
<dbReference type="SUPFAM" id="SSF56731">
    <property type="entry name" value="DNA primase core"/>
    <property type="match status" value="1"/>
</dbReference>
<proteinExistence type="inferred from homology"/>
<dbReference type="CDD" id="cd03364">
    <property type="entry name" value="TOPRIM_DnaG_primases"/>
    <property type="match status" value="1"/>
</dbReference>
<reference evidence="17 18" key="1">
    <citation type="submission" date="2019-09" db="EMBL/GenBank/DDBJ databases">
        <authorList>
            <person name="Park J.-S."/>
            <person name="Choi H.-J."/>
        </authorList>
    </citation>
    <scope>NUCLEOTIDE SEQUENCE [LARGE SCALE GENOMIC DNA]</scope>
    <source>
        <strain evidence="17 18">176SS1-4</strain>
    </source>
</reference>
<dbReference type="InterPro" id="IPR030846">
    <property type="entry name" value="DnaG_bac"/>
</dbReference>
<dbReference type="FunFam" id="3.90.980.10:FF:000001">
    <property type="entry name" value="DNA primase"/>
    <property type="match status" value="1"/>
</dbReference>
<dbReference type="GO" id="GO:0000428">
    <property type="term" value="C:DNA-directed RNA polymerase complex"/>
    <property type="evidence" value="ECO:0007669"/>
    <property type="project" value="UniProtKB-KW"/>
</dbReference>
<dbReference type="Pfam" id="PF13662">
    <property type="entry name" value="Toprim_4"/>
    <property type="match status" value="1"/>
</dbReference>
<sequence>MSLPPGFLDELRSRLSLGQVVGRKVMWDNRKSNQAKGDLWAPCPFHQEKTASFHVDDRKGFYYCFGCHAKGDAISFVRETENVDFMEAVKILAGEVGMQVPERDPRAQEKADRRTELSDVMEQAVQFYRLQLRTGAAAEARDYLAKRGLSEEALARWEIGFAPPGWQALRDHLNGRGVEGRRLLEAGLVKESSKGREPYDTFRHRIMFPIRDARGRAIAFGGRAMDPGDNAKYLNSPETPLFDKSRTLFNHGPAREAAGKGAPLIVAEGYMDVIALSEHGFPAAVAPLGTAVTEHQLQLLWRMADEPVIALDGDTAGLRAAHRVMDLALPLLVAGKSLRFVLLPEGQDPDDLLRAKGPSAMRALVEEAQPLVQLLWRRETEGRSLDSPERRAAFDKALRERIGMIRDPSIRSHYGEEIRRLRWELFRSPRPAARTGRRMPVATARPGTRSSALATGSLTEDGLREAVILATLIRTPAALEEFTGEIEALEFTGPGHDALAAALLAEADSPDPEARIAVRAGAETLEKLFAHGHVALTPGVRRPGDVEAARLCVAEELAKLNARRGHRREVEEAEEDIAAEVAGEHVTARLALSGAAMDRAGRQGIGEDRAEFDTAPNGAPVNRDEKARLDELLARIGFEKGRGGAS</sequence>
<dbReference type="GO" id="GO:0005737">
    <property type="term" value="C:cytoplasm"/>
    <property type="evidence" value="ECO:0007669"/>
    <property type="project" value="TreeGrafter"/>
</dbReference>
<evidence type="ECO:0000256" key="5">
    <source>
        <dbReference type="ARBA" id="ARBA00022705"/>
    </source>
</evidence>
<keyword evidence="6 12" id="KW-0479">Metal-binding</keyword>
<dbReference type="PROSITE" id="PS50880">
    <property type="entry name" value="TOPRIM"/>
    <property type="match status" value="1"/>
</dbReference>
<dbReference type="HAMAP" id="MF_00974">
    <property type="entry name" value="DNA_primase_DnaG"/>
    <property type="match status" value="1"/>
</dbReference>
<dbReference type="GO" id="GO:0008270">
    <property type="term" value="F:zinc ion binding"/>
    <property type="evidence" value="ECO:0007669"/>
    <property type="project" value="UniProtKB-UniRule"/>
</dbReference>
<dbReference type="InterPro" id="IPR036977">
    <property type="entry name" value="DNA_primase_Znf_CHC2"/>
</dbReference>
<dbReference type="Gene3D" id="3.90.980.10">
    <property type="entry name" value="DNA primase, catalytic core, N-terminal domain"/>
    <property type="match status" value="1"/>
</dbReference>
<evidence type="ECO:0000313" key="17">
    <source>
        <dbReference type="EMBL" id="KAA9010213.1"/>
    </source>
</evidence>
<accession>A0A5J5GR30</accession>
<dbReference type="InterPro" id="IPR013264">
    <property type="entry name" value="DNAG_N"/>
</dbReference>
<feature type="zinc finger region" description="CHC2-type" evidence="12 14">
    <location>
        <begin position="43"/>
        <end position="67"/>
    </location>
</feature>
<dbReference type="PANTHER" id="PTHR30313">
    <property type="entry name" value="DNA PRIMASE"/>
    <property type="match status" value="1"/>
</dbReference>
<keyword evidence="7 12" id="KW-0863">Zinc-finger</keyword>
<name>A0A5J5GR30_9RHOB</name>
<feature type="region of interest" description="Disordered" evidence="15">
    <location>
        <begin position="606"/>
        <end position="625"/>
    </location>
</feature>
<dbReference type="Pfam" id="PF10410">
    <property type="entry name" value="DnaB_bind"/>
    <property type="match status" value="1"/>
</dbReference>
<organism evidence="17 18">
    <name type="scientific">Histidinibacterium aquaticum</name>
    <dbReference type="NCBI Taxonomy" id="2613962"/>
    <lineage>
        <taxon>Bacteria</taxon>
        <taxon>Pseudomonadati</taxon>
        <taxon>Pseudomonadota</taxon>
        <taxon>Alphaproteobacteria</taxon>
        <taxon>Rhodobacterales</taxon>
        <taxon>Paracoccaceae</taxon>
        <taxon>Histidinibacterium</taxon>
    </lineage>
</organism>
<dbReference type="NCBIfam" id="TIGR01391">
    <property type="entry name" value="dnaG"/>
    <property type="match status" value="1"/>
</dbReference>
<evidence type="ECO:0000256" key="7">
    <source>
        <dbReference type="ARBA" id="ARBA00022771"/>
    </source>
</evidence>
<evidence type="ECO:0000256" key="14">
    <source>
        <dbReference type="PIRSR" id="PIRSR002811-1"/>
    </source>
</evidence>
<dbReference type="RefSeq" id="WP_150443699.1">
    <property type="nucleotide sequence ID" value="NZ_VYQE01000001.1"/>
</dbReference>
<comment type="function">
    <text evidence="12 13">RNA polymerase that catalyzes the synthesis of short RNA molecules used as primers for DNA polymerase during DNA replication.</text>
</comment>
<dbReference type="SMART" id="SM00493">
    <property type="entry name" value="TOPRIM"/>
    <property type="match status" value="1"/>
</dbReference>
<dbReference type="InterPro" id="IPR034151">
    <property type="entry name" value="TOPRIM_DnaG_bac"/>
</dbReference>
<comment type="cofactor">
    <cofactor evidence="12 13 14">
        <name>Zn(2+)</name>
        <dbReference type="ChEBI" id="CHEBI:29105"/>
    </cofactor>
    <text evidence="12 13 14">Binds 1 zinc ion per monomer.</text>
</comment>
<dbReference type="SUPFAM" id="SSF57783">
    <property type="entry name" value="Zinc beta-ribbon"/>
    <property type="match status" value="1"/>
</dbReference>
<dbReference type="EMBL" id="VYQE01000001">
    <property type="protein sequence ID" value="KAA9010213.1"/>
    <property type="molecule type" value="Genomic_DNA"/>
</dbReference>
<keyword evidence="3 12" id="KW-0808">Transferase</keyword>
<keyword evidence="9" id="KW-0460">Magnesium</keyword>
<dbReference type="InterPro" id="IPR006295">
    <property type="entry name" value="DNA_primase_DnaG"/>
</dbReference>
<dbReference type="InterPro" id="IPR006171">
    <property type="entry name" value="TOPRIM_dom"/>
</dbReference>
<dbReference type="InterPro" id="IPR037068">
    <property type="entry name" value="DNA_primase_core_N_sf"/>
</dbReference>
<dbReference type="GO" id="GO:0003677">
    <property type="term" value="F:DNA binding"/>
    <property type="evidence" value="ECO:0007669"/>
    <property type="project" value="UniProtKB-KW"/>
</dbReference>
<evidence type="ECO:0000256" key="11">
    <source>
        <dbReference type="ARBA" id="ARBA00023163"/>
    </source>
</evidence>
<keyword evidence="1 12" id="KW-0240">DNA-directed RNA polymerase</keyword>
<comment type="domain">
    <text evidence="12">Contains an N-terminal zinc-binding domain, a central core domain that contains the primase activity, and a C-terminal DnaB-binding domain.</text>
</comment>
<dbReference type="PIRSF" id="PIRSF002811">
    <property type="entry name" value="DnaG"/>
    <property type="match status" value="1"/>
</dbReference>
<dbReference type="EC" id="2.7.7.101" evidence="12"/>
<comment type="caution">
    <text evidence="17">The sequence shown here is derived from an EMBL/GenBank/DDBJ whole genome shotgun (WGS) entry which is preliminary data.</text>
</comment>
<evidence type="ECO:0000256" key="1">
    <source>
        <dbReference type="ARBA" id="ARBA00022478"/>
    </source>
</evidence>
<dbReference type="InterPro" id="IPR002694">
    <property type="entry name" value="Znf_CHC2"/>
</dbReference>
<dbReference type="InterPro" id="IPR019475">
    <property type="entry name" value="DNA_primase_DnaB-bd"/>
</dbReference>
<dbReference type="SMART" id="SM00400">
    <property type="entry name" value="ZnF_CHCC"/>
    <property type="match status" value="1"/>
</dbReference>
<evidence type="ECO:0000256" key="10">
    <source>
        <dbReference type="ARBA" id="ARBA00023125"/>
    </source>
</evidence>
<dbReference type="Proteomes" id="UP000326554">
    <property type="component" value="Unassembled WGS sequence"/>
</dbReference>
<dbReference type="PANTHER" id="PTHR30313:SF2">
    <property type="entry name" value="DNA PRIMASE"/>
    <property type="match status" value="1"/>
</dbReference>
<protein>
    <recommendedName>
        <fullName evidence="12 13">DNA primase</fullName>
        <ecNumber evidence="12">2.7.7.101</ecNumber>
    </recommendedName>
</protein>
<evidence type="ECO:0000256" key="4">
    <source>
        <dbReference type="ARBA" id="ARBA00022695"/>
    </source>
</evidence>
<dbReference type="Pfam" id="PF08275">
    <property type="entry name" value="DNAG_N"/>
    <property type="match status" value="1"/>
</dbReference>
<evidence type="ECO:0000256" key="9">
    <source>
        <dbReference type="ARBA" id="ARBA00022842"/>
    </source>
</evidence>
<dbReference type="FunFam" id="3.40.1360.10:FF:000002">
    <property type="entry name" value="DNA primase"/>
    <property type="match status" value="1"/>
</dbReference>
<keyword evidence="11 12" id="KW-0804">Transcription</keyword>
<evidence type="ECO:0000256" key="13">
    <source>
        <dbReference type="PIRNR" id="PIRNR002811"/>
    </source>
</evidence>
<dbReference type="AlphaFoldDB" id="A0A5J5GR30"/>
<dbReference type="Gene3D" id="3.90.580.10">
    <property type="entry name" value="Zinc finger, CHC2-type domain"/>
    <property type="match status" value="1"/>
</dbReference>
<gene>
    <name evidence="12" type="primary">dnaG</name>
    <name evidence="17" type="ORF">F3S47_02900</name>
</gene>